<evidence type="ECO:0000259" key="11">
    <source>
        <dbReference type="PROSITE" id="PS51562"/>
    </source>
</evidence>
<dbReference type="PANTHER" id="PTHR12189">
    <property type="entry name" value="MRNA GUANINE-7- METHYLTRANSFERASE"/>
    <property type="match status" value="1"/>
</dbReference>
<dbReference type="PROSITE" id="PS51562">
    <property type="entry name" value="RNA_CAP0_MT"/>
    <property type="match status" value="1"/>
</dbReference>
<comment type="catalytic activity">
    <reaction evidence="9">
        <text>a 5'-end (5'-triphosphoguanosine)-ribonucleoside in mRNA + S-adenosyl-L-methionine = a 5'-end (N(7)-methyl 5'-triphosphoguanosine)-ribonucleoside in mRNA + S-adenosyl-L-homocysteine</text>
        <dbReference type="Rhea" id="RHEA:67008"/>
        <dbReference type="Rhea" id="RHEA-COMP:17166"/>
        <dbReference type="Rhea" id="RHEA-COMP:17167"/>
        <dbReference type="ChEBI" id="CHEBI:57856"/>
        <dbReference type="ChEBI" id="CHEBI:59789"/>
        <dbReference type="ChEBI" id="CHEBI:156461"/>
        <dbReference type="ChEBI" id="CHEBI:167617"/>
        <dbReference type="EC" id="2.1.1.56"/>
    </reaction>
</comment>
<evidence type="ECO:0000256" key="5">
    <source>
        <dbReference type="ARBA" id="ARBA00022884"/>
    </source>
</evidence>
<proteinExistence type="predicted"/>
<evidence type="ECO:0000256" key="2">
    <source>
        <dbReference type="ARBA" id="ARBA00022603"/>
    </source>
</evidence>
<name>A0A9N9IV11_9GLOM</name>
<sequence>KARMGLRNVSSNLKVGGVFIGTVPDAYWIVKKLKSLKPHELKFGNQIYSVSFEDRNNFPTFGHKYWFSLEDAIDDCPEYLVHFPTFEKMAEEYGLELIYKHGFHTIYDKEKEVPLYRDLLYKMKVIRHDMDAAMSKEEWEAA</sequence>
<evidence type="ECO:0000256" key="3">
    <source>
        <dbReference type="ARBA" id="ARBA00022679"/>
    </source>
</evidence>
<dbReference type="InterPro" id="IPR039753">
    <property type="entry name" value="RG7MT1"/>
</dbReference>
<evidence type="ECO:0000256" key="4">
    <source>
        <dbReference type="ARBA" id="ARBA00022691"/>
    </source>
</evidence>
<dbReference type="GO" id="GO:0005634">
    <property type="term" value="C:nucleus"/>
    <property type="evidence" value="ECO:0007669"/>
    <property type="project" value="TreeGrafter"/>
</dbReference>
<keyword evidence="6" id="KW-0507">mRNA processing</keyword>
<dbReference type="GO" id="GO:0004482">
    <property type="term" value="F:mRNA 5'-cap (guanine-N7-)-methyltransferase activity"/>
    <property type="evidence" value="ECO:0007669"/>
    <property type="project" value="UniProtKB-EC"/>
</dbReference>
<dbReference type="GO" id="GO:0003723">
    <property type="term" value="F:RNA binding"/>
    <property type="evidence" value="ECO:0007669"/>
    <property type="project" value="UniProtKB-KW"/>
</dbReference>
<dbReference type="OrthoDB" id="10248867at2759"/>
<dbReference type="Pfam" id="PF03291">
    <property type="entry name" value="mRNA_G-N7_MeTrfase"/>
    <property type="match status" value="1"/>
</dbReference>
<dbReference type="PANTHER" id="PTHR12189:SF2">
    <property type="entry name" value="MRNA CAP GUANINE-N7 METHYLTRANSFERASE"/>
    <property type="match status" value="1"/>
</dbReference>
<feature type="domain" description="MRNA cap 0 methyltransferase" evidence="11">
    <location>
        <begin position="1"/>
        <end position="142"/>
    </location>
</feature>
<dbReference type="SUPFAM" id="SSF53335">
    <property type="entry name" value="S-adenosyl-L-methionine-dependent methyltransferases"/>
    <property type="match status" value="1"/>
</dbReference>
<dbReference type="Proteomes" id="UP000789342">
    <property type="component" value="Unassembled WGS sequence"/>
</dbReference>
<evidence type="ECO:0000313" key="13">
    <source>
        <dbReference type="Proteomes" id="UP000789342"/>
    </source>
</evidence>
<keyword evidence="4" id="KW-0949">S-adenosyl-L-methionine</keyword>
<protein>
    <recommendedName>
        <fullName evidence="10">mRNA cap guanine-N(7) methyltransferase</fullName>
        <ecNumber evidence="1">2.1.1.56</ecNumber>
    </recommendedName>
    <alternativeName>
        <fullName evidence="7">mRNA (guanine-N(7))-methyltransferase</fullName>
    </alternativeName>
    <alternativeName>
        <fullName evidence="8">mRNA cap methyltransferase</fullName>
    </alternativeName>
</protein>
<dbReference type="InterPro" id="IPR029063">
    <property type="entry name" value="SAM-dependent_MTases_sf"/>
</dbReference>
<feature type="non-terminal residue" evidence="12">
    <location>
        <position position="142"/>
    </location>
</feature>
<keyword evidence="2" id="KW-0489">Methyltransferase</keyword>
<dbReference type="EMBL" id="CAJVPV010034782">
    <property type="protein sequence ID" value="CAG8749540.1"/>
    <property type="molecule type" value="Genomic_DNA"/>
</dbReference>
<evidence type="ECO:0000256" key="1">
    <source>
        <dbReference type="ARBA" id="ARBA00011926"/>
    </source>
</evidence>
<keyword evidence="5" id="KW-0694">RNA-binding</keyword>
<organism evidence="12 13">
    <name type="scientific">Acaulospora morrowiae</name>
    <dbReference type="NCBI Taxonomy" id="94023"/>
    <lineage>
        <taxon>Eukaryota</taxon>
        <taxon>Fungi</taxon>
        <taxon>Fungi incertae sedis</taxon>
        <taxon>Mucoromycota</taxon>
        <taxon>Glomeromycotina</taxon>
        <taxon>Glomeromycetes</taxon>
        <taxon>Diversisporales</taxon>
        <taxon>Acaulosporaceae</taxon>
        <taxon>Acaulospora</taxon>
    </lineage>
</organism>
<keyword evidence="13" id="KW-1185">Reference proteome</keyword>
<evidence type="ECO:0000256" key="10">
    <source>
        <dbReference type="ARBA" id="ARBA00049739"/>
    </source>
</evidence>
<reference evidence="12" key="1">
    <citation type="submission" date="2021-06" db="EMBL/GenBank/DDBJ databases">
        <authorList>
            <person name="Kallberg Y."/>
            <person name="Tangrot J."/>
            <person name="Rosling A."/>
        </authorList>
    </citation>
    <scope>NUCLEOTIDE SEQUENCE</scope>
    <source>
        <strain evidence="12">CL551</strain>
    </source>
</reference>
<feature type="non-terminal residue" evidence="12">
    <location>
        <position position="1"/>
    </location>
</feature>
<evidence type="ECO:0000256" key="9">
    <source>
        <dbReference type="ARBA" id="ARBA00044712"/>
    </source>
</evidence>
<dbReference type="AlphaFoldDB" id="A0A9N9IV11"/>
<gene>
    <name evidence="12" type="ORF">AMORRO_LOCUS15254</name>
</gene>
<dbReference type="Gene3D" id="3.40.50.150">
    <property type="entry name" value="Vaccinia Virus protein VP39"/>
    <property type="match status" value="1"/>
</dbReference>
<evidence type="ECO:0000256" key="6">
    <source>
        <dbReference type="ARBA" id="ARBA00023042"/>
    </source>
</evidence>
<comment type="caution">
    <text evidence="12">The sequence shown here is derived from an EMBL/GenBank/DDBJ whole genome shotgun (WGS) entry which is preliminary data.</text>
</comment>
<evidence type="ECO:0000313" key="12">
    <source>
        <dbReference type="EMBL" id="CAG8749540.1"/>
    </source>
</evidence>
<keyword evidence="3" id="KW-0808">Transferase</keyword>
<dbReference type="InterPro" id="IPR004971">
    <property type="entry name" value="mRNA_G-N7_MeTrfase_dom"/>
</dbReference>
<accession>A0A9N9IV11</accession>
<evidence type="ECO:0000256" key="8">
    <source>
        <dbReference type="ARBA" id="ARBA00033387"/>
    </source>
</evidence>
<dbReference type="EC" id="2.1.1.56" evidence="1"/>
<keyword evidence="6" id="KW-0506">mRNA capping</keyword>
<evidence type="ECO:0000256" key="7">
    <source>
        <dbReference type="ARBA" id="ARBA00032772"/>
    </source>
</evidence>